<evidence type="ECO:0000256" key="1">
    <source>
        <dbReference type="ARBA" id="ARBA00002986"/>
    </source>
</evidence>
<dbReference type="EMBL" id="MFKH01000004">
    <property type="protein sequence ID" value="OGG37711.1"/>
    <property type="molecule type" value="Genomic_DNA"/>
</dbReference>
<dbReference type="InterPro" id="IPR005139">
    <property type="entry name" value="PCRF"/>
</dbReference>
<dbReference type="PROSITE" id="PS00745">
    <property type="entry name" value="RF_PROK_I"/>
    <property type="match status" value="1"/>
</dbReference>
<dbReference type="InterPro" id="IPR045853">
    <property type="entry name" value="Pep_chain_release_fac_I_sf"/>
</dbReference>
<name>A0A1F6BLB0_9BACT</name>
<organism evidence="6 7">
    <name type="scientific">Candidatus Jorgensenbacteria bacterium GWA1_54_12</name>
    <dbReference type="NCBI Taxonomy" id="1798468"/>
    <lineage>
        <taxon>Bacteria</taxon>
        <taxon>Candidatus Joergenseniibacteriota</taxon>
    </lineage>
</organism>
<comment type="function">
    <text evidence="1">Peptide chain release factor 1 directs the termination of translation in response to the peptide chain termination codons UAG and UAA.</text>
</comment>
<dbReference type="Gene3D" id="3.30.160.20">
    <property type="match status" value="1"/>
</dbReference>
<evidence type="ECO:0000313" key="7">
    <source>
        <dbReference type="Proteomes" id="UP000176273"/>
    </source>
</evidence>
<proteinExistence type="inferred from homology"/>
<dbReference type="InterPro" id="IPR000352">
    <property type="entry name" value="Pep_chain_release_fac_I"/>
</dbReference>
<reference evidence="6 7" key="1">
    <citation type="journal article" date="2016" name="Nat. Commun.">
        <title>Thousands of microbial genomes shed light on interconnected biogeochemical processes in an aquifer system.</title>
        <authorList>
            <person name="Anantharaman K."/>
            <person name="Brown C.T."/>
            <person name="Hug L.A."/>
            <person name="Sharon I."/>
            <person name="Castelle C.J."/>
            <person name="Probst A.J."/>
            <person name="Thomas B.C."/>
            <person name="Singh A."/>
            <person name="Wilkins M.J."/>
            <person name="Karaoz U."/>
            <person name="Brodie E.L."/>
            <person name="Williams K.H."/>
            <person name="Hubbard S.S."/>
            <person name="Banfield J.F."/>
        </authorList>
    </citation>
    <scope>NUCLEOTIDE SEQUENCE [LARGE SCALE GENOMIC DNA]</scope>
</reference>
<evidence type="ECO:0000256" key="4">
    <source>
        <dbReference type="ARBA" id="ARBA00022917"/>
    </source>
</evidence>
<dbReference type="PANTHER" id="PTHR43804">
    <property type="entry name" value="LD18447P"/>
    <property type="match status" value="1"/>
</dbReference>
<dbReference type="Pfam" id="PF00472">
    <property type="entry name" value="RF-1"/>
    <property type="match status" value="1"/>
</dbReference>
<evidence type="ECO:0000259" key="5">
    <source>
        <dbReference type="PROSITE" id="PS00745"/>
    </source>
</evidence>
<comment type="similarity">
    <text evidence="2">Belongs to the prokaryotic/mitochondrial release factor family.</text>
</comment>
<dbReference type="PANTHER" id="PTHR43804:SF7">
    <property type="entry name" value="LD18447P"/>
    <property type="match status" value="1"/>
</dbReference>
<dbReference type="STRING" id="1798468.A2110_01440"/>
<evidence type="ECO:0000256" key="3">
    <source>
        <dbReference type="ARBA" id="ARBA00022481"/>
    </source>
</evidence>
<dbReference type="Gene3D" id="3.30.70.1660">
    <property type="match status" value="1"/>
</dbReference>
<keyword evidence="4" id="KW-0648">Protein biosynthesis</keyword>
<dbReference type="FunFam" id="3.30.70.1660:FF:000002">
    <property type="entry name" value="Peptide chain release factor 1"/>
    <property type="match status" value="1"/>
</dbReference>
<sequence length="246" mass="27483">MQDRDIHKLLLEVRAGTGGEEAALFARDLVRMYQKYAESEKWAFTPEEVSQSESGGYKTFVAEVRGPGVYDSLRHESGVHRVQRIPTTERAGRVHTSTASVAILPVIPEEEVHIGPADIEVSFSRSSGPGGQNVNKVETAVRITHIPTGIVVGSKAERSQARNRERAMKELRARLYEMQKAEREASLGATRKEQIGGAERAEKIRTYNFPQNRLTDHRIGKKWQQLDRIMDGNLAPVVRALGKELS</sequence>
<dbReference type="InterPro" id="IPR050057">
    <property type="entry name" value="Prokaryotic/Mito_RF"/>
</dbReference>
<dbReference type="FunFam" id="3.30.160.20:FF:000004">
    <property type="entry name" value="Peptide chain release factor 1"/>
    <property type="match status" value="1"/>
</dbReference>
<evidence type="ECO:0000256" key="2">
    <source>
        <dbReference type="ARBA" id="ARBA00010835"/>
    </source>
</evidence>
<dbReference type="GO" id="GO:0003747">
    <property type="term" value="F:translation release factor activity"/>
    <property type="evidence" value="ECO:0007669"/>
    <property type="project" value="InterPro"/>
</dbReference>
<gene>
    <name evidence="6" type="ORF">A2110_01440</name>
</gene>
<feature type="domain" description="Prokaryotic-type class I peptide chain release factors" evidence="5">
    <location>
        <begin position="125"/>
        <end position="141"/>
    </location>
</feature>
<dbReference type="AlphaFoldDB" id="A0A1F6BLB0"/>
<dbReference type="SUPFAM" id="SSF75620">
    <property type="entry name" value="Release factor"/>
    <property type="match status" value="1"/>
</dbReference>
<keyword evidence="3" id="KW-0488">Methylation</keyword>
<dbReference type="Proteomes" id="UP000176273">
    <property type="component" value="Unassembled WGS sequence"/>
</dbReference>
<dbReference type="Pfam" id="PF03462">
    <property type="entry name" value="PCRF"/>
    <property type="match status" value="1"/>
</dbReference>
<dbReference type="GO" id="GO:0005737">
    <property type="term" value="C:cytoplasm"/>
    <property type="evidence" value="ECO:0007669"/>
    <property type="project" value="UniProtKB-ARBA"/>
</dbReference>
<evidence type="ECO:0000313" key="6">
    <source>
        <dbReference type="EMBL" id="OGG37711.1"/>
    </source>
</evidence>
<protein>
    <submittedName>
        <fullName evidence="6">Peptide chain release factor 1</fullName>
    </submittedName>
</protein>
<accession>A0A1F6BLB0</accession>
<dbReference type="SMART" id="SM00937">
    <property type="entry name" value="PCRF"/>
    <property type="match status" value="1"/>
</dbReference>
<comment type="caution">
    <text evidence="6">The sequence shown here is derived from an EMBL/GenBank/DDBJ whole genome shotgun (WGS) entry which is preliminary data.</text>
</comment>